<dbReference type="GO" id="GO:0016853">
    <property type="term" value="F:isomerase activity"/>
    <property type="evidence" value="ECO:0007669"/>
    <property type="project" value="UniProtKB-KW"/>
</dbReference>
<gene>
    <name evidence="2" type="ORF">AABB81_10575</name>
</gene>
<feature type="domain" description="Xylose isomerase-like TIM barrel" evidence="1">
    <location>
        <begin position="56"/>
        <end position="284"/>
    </location>
</feature>
<dbReference type="InterPro" id="IPR013022">
    <property type="entry name" value="Xyl_isomerase-like_TIM-brl"/>
</dbReference>
<name>A0ABU9L426_9FLAO</name>
<dbReference type="PANTHER" id="PTHR12110">
    <property type="entry name" value="HYDROXYPYRUVATE ISOMERASE"/>
    <property type="match status" value="1"/>
</dbReference>
<organism evidence="2 3">
    <name type="scientific">Lutimonas vermicola</name>
    <dbReference type="NCBI Taxonomy" id="414288"/>
    <lineage>
        <taxon>Bacteria</taxon>
        <taxon>Pseudomonadati</taxon>
        <taxon>Bacteroidota</taxon>
        <taxon>Flavobacteriia</taxon>
        <taxon>Flavobacteriales</taxon>
        <taxon>Flavobacteriaceae</taxon>
        <taxon>Lutimonas</taxon>
    </lineage>
</organism>
<dbReference type="RefSeq" id="WP_342160457.1">
    <property type="nucleotide sequence ID" value="NZ_JBCDNA010000002.1"/>
</dbReference>
<comment type="caution">
    <text evidence="2">The sequence shown here is derived from an EMBL/GenBank/DDBJ whole genome shotgun (WGS) entry which is preliminary data.</text>
</comment>
<reference evidence="2 3" key="1">
    <citation type="submission" date="2024-04" db="EMBL/GenBank/DDBJ databases">
        <title>whole genome sequencing of Lutimonas vermicola strain IMCC1616.</title>
        <authorList>
            <person name="Bae S.S."/>
        </authorList>
    </citation>
    <scope>NUCLEOTIDE SEQUENCE [LARGE SCALE GENOMIC DNA]</scope>
    <source>
        <strain evidence="2 3">IMCC1616</strain>
    </source>
</reference>
<evidence type="ECO:0000259" key="1">
    <source>
        <dbReference type="Pfam" id="PF01261"/>
    </source>
</evidence>
<dbReference type="Pfam" id="PF01261">
    <property type="entry name" value="AP_endonuc_2"/>
    <property type="match status" value="1"/>
</dbReference>
<keyword evidence="3" id="KW-1185">Reference proteome</keyword>
<sequence>MGIKKMVWKGVILLGIVSLTFQGCKKNEPVSKEKIIGLQLYSLRDDMLKDPKATVAKVGEMGYTFVEAAGYKDGKFYEMTPLEFKKLCEDNSLEFLGSHTGQDVPTAETWDKTMAWWDTAIDAHAEAGVKWIVQPSMNEIGYDSLEGLKQYMTYFNEIGKKCKAKGIQFGYHNHDKEFTTEFDGKPLYDYMLELSDPDSMMFQLDLYWITKGGKDAVAYFEKYPGRFMLWHIKDEMELGESGEMDFNRIFSHKKESGFQYGIVEVERYNFTPIESVKKSYDYLQTTNY</sequence>
<dbReference type="SUPFAM" id="SSF51658">
    <property type="entry name" value="Xylose isomerase-like"/>
    <property type="match status" value="1"/>
</dbReference>
<dbReference type="EMBL" id="JBCDNA010000002">
    <property type="protein sequence ID" value="MEL4456342.1"/>
    <property type="molecule type" value="Genomic_DNA"/>
</dbReference>
<dbReference type="Proteomes" id="UP001474120">
    <property type="component" value="Unassembled WGS sequence"/>
</dbReference>
<dbReference type="PROSITE" id="PS51257">
    <property type="entry name" value="PROKAR_LIPOPROTEIN"/>
    <property type="match status" value="1"/>
</dbReference>
<evidence type="ECO:0000313" key="3">
    <source>
        <dbReference type="Proteomes" id="UP001474120"/>
    </source>
</evidence>
<dbReference type="InterPro" id="IPR050312">
    <property type="entry name" value="IolE/XylAMocC-like"/>
</dbReference>
<dbReference type="Gene3D" id="3.20.20.150">
    <property type="entry name" value="Divalent-metal-dependent TIM barrel enzymes"/>
    <property type="match status" value="1"/>
</dbReference>
<protein>
    <submittedName>
        <fullName evidence="2">Sugar phosphate isomerase/epimerase</fullName>
    </submittedName>
</protein>
<evidence type="ECO:0000313" key="2">
    <source>
        <dbReference type="EMBL" id="MEL4456342.1"/>
    </source>
</evidence>
<accession>A0ABU9L426</accession>
<proteinExistence type="predicted"/>
<dbReference type="PANTHER" id="PTHR12110:SF41">
    <property type="entry name" value="INOSOSE DEHYDRATASE"/>
    <property type="match status" value="1"/>
</dbReference>
<dbReference type="InterPro" id="IPR036237">
    <property type="entry name" value="Xyl_isomerase-like_sf"/>
</dbReference>
<keyword evidence="2" id="KW-0413">Isomerase</keyword>